<proteinExistence type="predicted"/>
<sequence length="264" mass="29255">MPQSQQSTASQDETQGEADWAIVESSHSVSPEPQQHQQLQPKDQQYENRMSAIDGAAIWRVFELRRRSAEYYVNQYLDYLADDFCSSDDDDDDDDDEQPSTSLAASDSKMTTRLKISADTAIRDLKAMENIISDVQGILAIQSKPKVSPATVVCTTALGAIPCLLIAPVKVVLAAAALVTAGYTVPPKLFYWGQDVGLERSKSRVKALRVAFEEHDIETLQSHWYQGDLGPGSFMSLDWTCRYFLATGPVQESLGASERRRIEG</sequence>
<gene>
    <name evidence="2" type="ORF">QBC35DRAFT_477978</name>
</gene>
<dbReference type="Proteomes" id="UP001302126">
    <property type="component" value="Unassembled WGS sequence"/>
</dbReference>
<evidence type="ECO:0000256" key="1">
    <source>
        <dbReference type="SAM" id="MobiDB-lite"/>
    </source>
</evidence>
<comment type="caution">
    <text evidence="2">The sequence shown here is derived from an EMBL/GenBank/DDBJ whole genome shotgun (WGS) entry which is preliminary data.</text>
</comment>
<protein>
    <submittedName>
        <fullName evidence="2">Uncharacterized protein</fullName>
    </submittedName>
</protein>
<feature type="compositionally biased region" description="Acidic residues" evidence="1">
    <location>
        <begin position="88"/>
        <end position="98"/>
    </location>
</feature>
<feature type="region of interest" description="Disordered" evidence="1">
    <location>
        <begin position="1"/>
        <end position="45"/>
    </location>
</feature>
<feature type="compositionally biased region" description="Low complexity" evidence="1">
    <location>
        <begin position="31"/>
        <end position="43"/>
    </location>
</feature>
<keyword evidence="3" id="KW-1185">Reference proteome</keyword>
<evidence type="ECO:0000313" key="3">
    <source>
        <dbReference type="Proteomes" id="UP001302126"/>
    </source>
</evidence>
<reference evidence="2" key="2">
    <citation type="submission" date="2023-05" db="EMBL/GenBank/DDBJ databases">
        <authorList>
            <consortium name="Lawrence Berkeley National Laboratory"/>
            <person name="Steindorff A."/>
            <person name="Hensen N."/>
            <person name="Bonometti L."/>
            <person name="Westerberg I."/>
            <person name="Brannstrom I.O."/>
            <person name="Guillou S."/>
            <person name="Cros-Aarteil S."/>
            <person name="Calhoun S."/>
            <person name="Haridas S."/>
            <person name="Kuo A."/>
            <person name="Mondo S."/>
            <person name="Pangilinan J."/>
            <person name="Riley R."/>
            <person name="Labutti K."/>
            <person name="Andreopoulos B."/>
            <person name="Lipzen A."/>
            <person name="Chen C."/>
            <person name="Yanf M."/>
            <person name="Daum C."/>
            <person name="Ng V."/>
            <person name="Clum A."/>
            <person name="Ohm R."/>
            <person name="Martin F."/>
            <person name="Silar P."/>
            <person name="Natvig D."/>
            <person name="Lalanne C."/>
            <person name="Gautier V."/>
            <person name="Ament-Velasquez S.L."/>
            <person name="Kruys A."/>
            <person name="Hutchinson M.I."/>
            <person name="Powell A.J."/>
            <person name="Barry K."/>
            <person name="Miller A.N."/>
            <person name="Grigoriev I.V."/>
            <person name="Debuchy R."/>
            <person name="Gladieux P."/>
            <person name="Thoren M.H."/>
            <person name="Johannesson H."/>
        </authorList>
    </citation>
    <scope>NUCLEOTIDE SEQUENCE</scope>
    <source>
        <strain evidence="2">PSN309</strain>
    </source>
</reference>
<name>A0AAN6WKJ5_9PEZI</name>
<dbReference type="AlphaFoldDB" id="A0AAN6WKJ5"/>
<feature type="compositionally biased region" description="Polar residues" evidence="1">
    <location>
        <begin position="1"/>
        <end position="13"/>
    </location>
</feature>
<organism evidence="2 3">
    <name type="scientific">Podospora australis</name>
    <dbReference type="NCBI Taxonomy" id="1536484"/>
    <lineage>
        <taxon>Eukaryota</taxon>
        <taxon>Fungi</taxon>
        <taxon>Dikarya</taxon>
        <taxon>Ascomycota</taxon>
        <taxon>Pezizomycotina</taxon>
        <taxon>Sordariomycetes</taxon>
        <taxon>Sordariomycetidae</taxon>
        <taxon>Sordariales</taxon>
        <taxon>Podosporaceae</taxon>
        <taxon>Podospora</taxon>
    </lineage>
</organism>
<accession>A0AAN6WKJ5</accession>
<evidence type="ECO:0000313" key="2">
    <source>
        <dbReference type="EMBL" id="KAK4183630.1"/>
    </source>
</evidence>
<dbReference type="EMBL" id="MU864534">
    <property type="protein sequence ID" value="KAK4183630.1"/>
    <property type="molecule type" value="Genomic_DNA"/>
</dbReference>
<reference evidence="2" key="1">
    <citation type="journal article" date="2023" name="Mol. Phylogenet. Evol.">
        <title>Genome-scale phylogeny and comparative genomics of the fungal order Sordariales.</title>
        <authorList>
            <person name="Hensen N."/>
            <person name="Bonometti L."/>
            <person name="Westerberg I."/>
            <person name="Brannstrom I.O."/>
            <person name="Guillou S."/>
            <person name="Cros-Aarteil S."/>
            <person name="Calhoun S."/>
            <person name="Haridas S."/>
            <person name="Kuo A."/>
            <person name="Mondo S."/>
            <person name="Pangilinan J."/>
            <person name="Riley R."/>
            <person name="LaButti K."/>
            <person name="Andreopoulos B."/>
            <person name="Lipzen A."/>
            <person name="Chen C."/>
            <person name="Yan M."/>
            <person name="Daum C."/>
            <person name="Ng V."/>
            <person name="Clum A."/>
            <person name="Steindorff A."/>
            <person name="Ohm R.A."/>
            <person name="Martin F."/>
            <person name="Silar P."/>
            <person name="Natvig D.O."/>
            <person name="Lalanne C."/>
            <person name="Gautier V."/>
            <person name="Ament-Velasquez S.L."/>
            <person name="Kruys A."/>
            <person name="Hutchinson M.I."/>
            <person name="Powell A.J."/>
            <person name="Barry K."/>
            <person name="Miller A.N."/>
            <person name="Grigoriev I.V."/>
            <person name="Debuchy R."/>
            <person name="Gladieux P."/>
            <person name="Hiltunen Thoren M."/>
            <person name="Johannesson H."/>
        </authorList>
    </citation>
    <scope>NUCLEOTIDE SEQUENCE</scope>
    <source>
        <strain evidence="2">PSN309</strain>
    </source>
</reference>
<feature type="region of interest" description="Disordered" evidence="1">
    <location>
        <begin position="88"/>
        <end position="107"/>
    </location>
</feature>